<evidence type="ECO:0000256" key="11">
    <source>
        <dbReference type="ARBA" id="ARBA00038053"/>
    </source>
</evidence>
<evidence type="ECO:0000256" key="15">
    <source>
        <dbReference type="ARBA" id="ARBA00049902"/>
    </source>
</evidence>
<comment type="catalytic activity">
    <reaction evidence="15">
        <text>[GlcNAc-(1-&gt;4)-Mur2Ac(oyl-L-Ala-gamma-D-Glu-L-Lys-D-Ala-D-Ala)](n)-di-trans,octa-cis-undecaprenyl diphosphate + beta-D-GlcNAc-(1-&gt;4)-Mur2Ac(oyl-L-Ala-gamma-D-Glu-L-Lys-D-Ala-D-Ala)-di-trans,octa-cis-undecaprenyl diphosphate = [GlcNAc-(1-&gt;4)-Mur2Ac(oyl-L-Ala-gamma-D-Glu-L-Lys-D-Ala-D-Ala)](n+1)-di-trans,octa-cis-undecaprenyl diphosphate + di-trans,octa-cis-undecaprenyl diphosphate + H(+)</text>
        <dbReference type="Rhea" id="RHEA:23708"/>
        <dbReference type="Rhea" id="RHEA-COMP:9602"/>
        <dbReference type="Rhea" id="RHEA-COMP:9603"/>
        <dbReference type="ChEBI" id="CHEBI:15378"/>
        <dbReference type="ChEBI" id="CHEBI:58405"/>
        <dbReference type="ChEBI" id="CHEBI:60033"/>
        <dbReference type="ChEBI" id="CHEBI:78435"/>
        <dbReference type="EC" id="2.4.99.28"/>
    </reaction>
</comment>
<name>A0A6L4WVH4_9BACT</name>
<dbReference type="GO" id="GO:0005886">
    <property type="term" value="C:plasma membrane"/>
    <property type="evidence" value="ECO:0007669"/>
    <property type="project" value="TreeGrafter"/>
</dbReference>
<feature type="transmembrane region" description="Helical" evidence="16">
    <location>
        <begin position="21"/>
        <end position="45"/>
    </location>
</feature>
<comment type="similarity">
    <text evidence="11">Belongs to the SEDS family. FtsW subfamily.</text>
</comment>
<dbReference type="AlphaFoldDB" id="A0A6L4WVH4"/>
<feature type="transmembrane region" description="Helical" evidence="16">
    <location>
        <begin position="186"/>
        <end position="203"/>
    </location>
</feature>
<feature type="transmembrane region" description="Helical" evidence="16">
    <location>
        <begin position="87"/>
        <end position="105"/>
    </location>
</feature>
<dbReference type="GO" id="GO:0009252">
    <property type="term" value="P:peptidoglycan biosynthetic process"/>
    <property type="evidence" value="ECO:0007669"/>
    <property type="project" value="UniProtKB-KW"/>
</dbReference>
<organism evidence="17 20">
    <name type="scientific">Poseidonibacter ostreae</name>
    <dbReference type="NCBI Taxonomy" id="2654171"/>
    <lineage>
        <taxon>Bacteria</taxon>
        <taxon>Pseudomonadati</taxon>
        <taxon>Campylobacterota</taxon>
        <taxon>Epsilonproteobacteria</taxon>
        <taxon>Campylobacterales</taxon>
        <taxon>Arcobacteraceae</taxon>
        <taxon>Poseidonibacter</taxon>
    </lineage>
</organism>
<evidence type="ECO:0000256" key="4">
    <source>
        <dbReference type="ARBA" id="ARBA00022692"/>
    </source>
</evidence>
<keyword evidence="7 16" id="KW-1133">Transmembrane helix</keyword>
<sequence length="415" mass="46398">MYSNKNKIKSISNNLNCQKADYPLLILVSILISLSVVFSYSLSIYTVEYYGYNEFHFFIRQVMVAVVAICIMWTFSLINPDKLVGKVGMTLFLLFFFLMALMPVLPSSMVTASGGANRWIRLPGFSLSPVEFFKIGFIYFLSWSFHRKVMDQPKKIGLKKESILLAPYFLTFFAVVFIVAFLQKDLGQVVLLGIILVILLIFANRSFKIFLVLGAGALLGLVGLILAAPHRIQRIYSWWAMVQDGILSVLPSWAEGYLRIDELPEPYQVSHSLNAMHNGSFLGQGISNGDIKVGFLSEVHTDFVLAGITEEIGLLGLMFIVAIMFSIIWRIFRISRRVKNPIYHLFTLGIALMIIIAFLINSYGISGMIPIKGIAVPLLSYGGSSMLAMSIAIGLVLSISRVVSDDEIKIKEEKV</sequence>
<evidence type="ECO:0000313" key="20">
    <source>
        <dbReference type="Proteomes" id="UP000472839"/>
    </source>
</evidence>
<keyword evidence="2" id="KW-0328">Glycosyltransferase</keyword>
<evidence type="ECO:0000313" key="19">
    <source>
        <dbReference type="Proteomes" id="UP000461010"/>
    </source>
</evidence>
<feature type="transmembrane region" description="Helical" evidence="16">
    <location>
        <begin position="344"/>
        <end position="365"/>
    </location>
</feature>
<dbReference type="Proteomes" id="UP000461010">
    <property type="component" value="Unassembled WGS sequence"/>
</dbReference>
<evidence type="ECO:0000256" key="10">
    <source>
        <dbReference type="ARBA" id="ARBA00033270"/>
    </source>
</evidence>
<evidence type="ECO:0000256" key="1">
    <source>
        <dbReference type="ARBA" id="ARBA00004141"/>
    </source>
</evidence>
<reference evidence="19 20" key="1">
    <citation type="submission" date="2019-10" db="EMBL/GenBank/DDBJ databases">
        <title>Poseidonibacter ostreae sp. nov., isolated from the gut of the Ostrea denselamellosa.</title>
        <authorList>
            <person name="Choi A."/>
        </authorList>
    </citation>
    <scope>NUCLEOTIDE SEQUENCE [LARGE SCALE GENOMIC DNA]</scope>
    <source>
        <strain evidence="17 20">SJOD-M-33</strain>
        <strain evidence="18 19">SJOD-M-5</strain>
    </source>
</reference>
<evidence type="ECO:0000256" key="16">
    <source>
        <dbReference type="SAM" id="Phobius"/>
    </source>
</evidence>
<keyword evidence="17" id="KW-0132">Cell division</keyword>
<evidence type="ECO:0000256" key="8">
    <source>
        <dbReference type="ARBA" id="ARBA00023136"/>
    </source>
</evidence>
<feature type="transmembrane region" description="Helical" evidence="16">
    <location>
        <begin position="125"/>
        <end position="142"/>
    </location>
</feature>
<dbReference type="GO" id="GO:0008360">
    <property type="term" value="P:regulation of cell shape"/>
    <property type="evidence" value="ECO:0007669"/>
    <property type="project" value="UniProtKB-KW"/>
</dbReference>
<dbReference type="PANTHER" id="PTHR30474:SF2">
    <property type="entry name" value="PEPTIDOGLYCAN GLYCOSYLTRANSFERASE FTSW-RELATED"/>
    <property type="match status" value="1"/>
</dbReference>
<dbReference type="Proteomes" id="UP000472839">
    <property type="component" value="Unassembled WGS sequence"/>
</dbReference>
<evidence type="ECO:0000256" key="12">
    <source>
        <dbReference type="ARBA" id="ARBA00041185"/>
    </source>
</evidence>
<dbReference type="InterPro" id="IPR001182">
    <property type="entry name" value="FtsW/RodA"/>
</dbReference>
<evidence type="ECO:0000256" key="5">
    <source>
        <dbReference type="ARBA" id="ARBA00022960"/>
    </source>
</evidence>
<evidence type="ECO:0000256" key="13">
    <source>
        <dbReference type="ARBA" id="ARBA00041418"/>
    </source>
</evidence>
<evidence type="ECO:0000256" key="14">
    <source>
        <dbReference type="ARBA" id="ARBA00044770"/>
    </source>
</evidence>
<dbReference type="EC" id="2.4.99.28" evidence="14"/>
<proteinExistence type="inferred from homology"/>
<feature type="transmembrane region" description="Helical" evidence="16">
    <location>
        <begin position="57"/>
        <end position="75"/>
    </location>
</feature>
<keyword evidence="17" id="KW-0131">Cell cycle</keyword>
<dbReference type="GO" id="GO:0032153">
    <property type="term" value="C:cell division site"/>
    <property type="evidence" value="ECO:0007669"/>
    <property type="project" value="TreeGrafter"/>
</dbReference>
<keyword evidence="3" id="KW-0808">Transferase</keyword>
<dbReference type="RefSeq" id="WP_152191130.1">
    <property type="nucleotide sequence ID" value="NZ_WFKI01000012.1"/>
</dbReference>
<feature type="transmembrane region" description="Helical" evidence="16">
    <location>
        <begin position="312"/>
        <end position="332"/>
    </location>
</feature>
<evidence type="ECO:0000256" key="2">
    <source>
        <dbReference type="ARBA" id="ARBA00022676"/>
    </source>
</evidence>
<accession>A0A6L4WVH4</accession>
<keyword evidence="8 16" id="KW-0472">Membrane</keyword>
<keyword evidence="19" id="KW-1185">Reference proteome</keyword>
<dbReference type="PROSITE" id="PS00428">
    <property type="entry name" value="FTSW_RODA_SPOVE"/>
    <property type="match status" value="1"/>
</dbReference>
<dbReference type="PANTHER" id="PTHR30474">
    <property type="entry name" value="CELL CYCLE PROTEIN"/>
    <property type="match status" value="1"/>
</dbReference>
<keyword evidence="4 16" id="KW-0812">Transmembrane</keyword>
<dbReference type="GO" id="GO:0051301">
    <property type="term" value="P:cell division"/>
    <property type="evidence" value="ECO:0007669"/>
    <property type="project" value="UniProtKB-KW"/>
</dbReference>
<feature type="transmembrane region" description="Helical" evidence="16">
    <location>
        <begin position="163"/>
        <end position="180"/>
    </location>
</feature>
<keyword evidence="5" id="KW-0133">Cell shape</keyword>
<comment type="caution">
    <text evidence="17">The sequence shown here is derived from an EMBL/GenBank/DDBJ whole genome shotgun (WGS) entry which is preliminary data.</text>
</comment>
<evidence type="ECO:0000256" key="7">
    <source>
        <dbReference type="ARBA" id="ARBA00022989"/>
    </source>
</evidence>
<dbReference type="GO" id="GO:0008955">
    <property type="term" value="F:peptidoglycan glycosyltransferase activity"/>
    <property type="evidence" value="ECO:0007669"/>
    <property type="project" value="UniProtKB-EC"/>
</dbReference>
<keyword evidence="6" id="KW-0573">Peptidoglycan synthesis</keyword>
<dbReference type="InterPro" id="IPR018365">
    <property type="entry name" value="Cell_cycle_FtsW-rel_CS"/>
</dbReference>
<gene>
    <name evidence="18" type="ORF">GBG18_11200</name>
    <name evidence="17" type="ORF">GBG19_07785</name>
</gene>
<evidence type="ECO:0000256" key="6">
    <source>
        <dbReference type="ARBA" id="ARBA00022984"/>
    </source>
</evidence>
<evidence type="ECO:0000256" key="3">
    <source>
        <dbReference type="ARBA" id="ARBA00022679"/>
    </source>
</evidence>
<evidence type="ECO:0000313" key="18">
    <source>
        <dbReference type="EMBL" id="KAB7889361.1"/>
    </source>
</evidence>
<comment type="subcellular location">
    <subcellularLocation>
        <location evidence="1">Membrane</location>
        <topology evidence="1">Multi-pass membrane protein</topology>
    </subcellularLocation>
</comment>
<feature type="transmembrane region" description="Helical" evidence="16">
    <location>
        <begin position="210"/>
        <end position="228"/>
    </location>
</feature>
<dbReference type="Pfam" id="PF01098">
    <property type="entry name" value="FTSW_RODA_SPOVE"/>
    <property type="match status" value="1"/>
</dbReference>
<dbReference type="GO" id="GO:0015648">
    <property type="term" value="F:lipid-linked peptidoglycan transporter activity"/>
    <property type="evidence" value="ECO:0007669"/>
    <property type="project" value="TreeGrafter"/>
</dbReference>
<feature type="transmembrane region" description="Helical" evidence="16">
    <location>
        <begin position="385"/>
        <end position="404"/>
    </location>
</feature>
<evidence type="ECO:0000256" key="9">
    <source>
        <dbReference type="ARBA" id="ARBA00032370"/>
    </source>
</evidence>
<evidence type="ECO:0000313" key="17">
    <source>
        <dbReference type="EMBL" id="KAB7888926.1"/>
    </source>
</evidence>
<dbReference type="EMBL" id="WFKJ01000036">
    <property type="protein sequence ID" value="KAB7889361.1"/>
    <property type="molecule type" value="Genomic_DNA"/>
</dbReference>
<protein>
    <recommendedName>
        <fullName evidence="12">Probable peptidoglycan glycosyltransferase FtsW</fullName>
        <ecNumber evidence="14">2.4.99.28</ecNumber>
    </recommendedName>
    <alternativeName>
        <fullName evidence="13">Cell division protein FtsW</fullName>
    </alternativeName>
    <alternativeName>
        <fullName evidence="10">Cell wall polymerase</fullName>
    </alternativeName>
    <alternativeName>
        <fullName evidence="9">Peptidoglycan polymerase</fullName>
    </alternativeName>
</protein>
<dbReference type="EMBL" id="WFKK01000019">
    <property type="protein sequence ID" value="KAB7888926.1"/>
    <property type="molecule type" value="Genomic_DNA"/>
</dbReference>